<dbReference type="PANTHER" id="PTHR30250:SF10">
    <property type="entry name" value="LIPOPOLYSACCHARIDE BIOSYNTHESIS PROTEIN WZXC"/>
    <property type="match status" value="1"/>
</dbReference>
<protein>
    <submittedName>
        <fullName evidence="8">Polysaccharide transporter, PST family</fullName>
    </submittedName>
</protein>
<dbReference type="InterPro" id="IPR002797">
    <property type="entry name" value="Polysacc_synth"/>
</dbReference>
<dbReference type="Pfam" id="PF01943">
    <property type="entry name" value="Polysacc_synt"/>
    <property type="match status" value="1"/>
</dbReference>
<dbReference type="Proteomes" id="UP000199706">
    <property type="component" value="Unassembled WGS sequence"/>
</dbReference>
<keyword evidence="5 7" id="KW-1133">Transmembrane helix</keyword>
<feature type="transmembrane region" description="Helical" evidence="7">
    <location>
        <begin position="245"/>
        <end position="267"/>
    </location>
</feature>
<evidence type="ECO:0000256" key="4">
    <source>
        <dbReference type="ARBA" id="ARBA00022692"/>
    </source>
</evidence>
<feature type="transmembrane region" description="Helical" evidence="7">
    <location>
        <begin position="172"/>
        <end position="191"/>
    </location>
</feature>
<dbReference type="EMBL" id="FNCJ01000001">
    <property type="protein sequence ID" value="SDF96090.1"/>
    <property type="molecule type" value="Genomic_DNA"/>
</dbReference>
<evidence type="ECO:0000256" key="3">
    <source>
        <dbReference type="ARBA" id="ARBA00022475"/>
    </source>
</evidence>
<gene>
    <name evidence="8" type="ORF">SAMN05216466_101700</name>
</gene>
<feature type="transmembrane region" description="Helical" evidence="7">
    <location>
        <begin position="43"/>
        <end position="65"/>
    </location>
</feature>
<evidence type="ECO:0000256" key="2">
    <source>
        <dbReference type="ARBA" id="ARBA00007430"/>
    </source>
</evidence>
<comment type="subcellular location">
    <subcellularLocation>
        <location evidence="1">Cell membrane</location>
        <topology evidence="1">Multi-pass membrane protein</topology>
    </subcellularLocation>
</comment>
<evidence type="ECO:0000256" key="1">
    <source>
        <dbReference type="ARBA" id="ARBA00004651"/>
    </source>
</evidence>
<accession>A0A1G7QER3</accession>
<reference evidence="8 9" key="1">
    <citation type="submission" date="2016-10" db="EMBL/GenBank/DDBJ databases">
        <authorList>
            <person name="de Groot N.N."/>
        </authorList>
    </citation>
    <scope>NUCLEOTIDE SEQUENCE [LARGE SCALE GENOMIC DNA]</scope>
    <source>
        <strain evidence="8 9">LMG 2247</strain>
    </source>
</reference>
<name>A0A1G7QER3_9BURK</name>
<feature type="transmembrane region" description="Helical" evidence="7">
    <location>
        <begin position="147"/>
        <end position="166"/>
    </location>
</feature>
<comment type="similarity">
    <text evidence="2">Belongs to the polysaccharide synthase family.</text>
</comment>
<evidence type="ECO:0000256" key="5">
    <source>
        <dbReference type="ARBA" id="ARBA00022989"/>
    </source>
</evidence>
<evidence type="ECO:0000313" key="9">
    <source>
        <dbReference type="Proteomes" id="UP000199706"/>
    </source>
</evidence>
<sequence length="429" mass="46010">MKGPSSRTQLAAVYLAYAFRYLYPLVMLPYYGRVLGPNGYGIVLAGASLSNSLWLFVGFGFPTVGSRDTVHARDSAERAEILKAHVTARLLLCVPAMIAGLVAIYLSLTFRSRPLTGAIVIAMGLTAAFNVGWYLVSTGRALASIRIEVVGFVLSFLLIVGFVHHSSDVKRVFPLLLASSGIQLAMAYWLIRSEFRGILGRLQDAVDLIRRSTTIFIYGGTSVLLAGASTYLLSTMAGPAEVSSFGVAERLIAAGLSLMSPAAQILVPKVTYMIGRETFRANRLTRRIFVLFFSGAAMSVLATVSLSGWLIPLVFGVGFEHSVAVLNLMVFVLPVSVCTQVLGMYFLVPRKLERLLARAGVLSAIVNLACAVPLASHWGALGMASARLIGELTMLAVLVAGMWRAQLLAELFDIGGKLAMPANDNTIPS</sequence>
<dbReference type="RefSeq" id="WP_090681698.1">
    <property type="nucleotide sequence ID" value="NZ_CADERL010000003.1"/>
</dbReference>
<organism evidence="8 9">
    <name type="scientific">Paraburkholderia phenazinium</name>
    <dbReference type="NCBI Taxonomy" id="60549"/>
    <lineage>
        <taxon>Bacteria</taxon>
        <taxon>Pseudomonadati</taxon>
        <taxon>Pseudomonadota</taxon>
        <taxon>Betaproteobacteria</taxon>
        <taxon>Burkholderiales</taxon>
        <taxon>Burkholderiaceae</taxon>
        <taxon>Paraburkholderia</taxon>
    </lineage>
</organism>
<feature type="transmembrane region" description="Helical" evidence="7">
    <location>
        <begin position="381"/>
        <end position="403"/>
    </location>
</feature>
<dbReference type="AlphaFoldDB" id="A0A1G7QER3"/>
<proteinExistence type="inferred from homology"/>
<feature type="transmembrane region" description="Helical" evidence="7">
    <location>
        <begin position="86"/>
        <end position="108"/>
    </location>
</feature>
<dbReference type="PANTHER" id="PTHR30250">
    <property type="entry name" value="PST FAMILY PREDICTED COLANIC ACID TRANSPORTER"/>
    <property type="match status" value="1"/>
</dbReference>
<feature type="transmembrane region" description="Helical" evidence="7">
    <location>
        <begin position="114"/>
        <end position="135"/>
    </location>
</feature>
<feature type="transmembrane region" description="Helical" evidence="7">
    <location>
        <begin position="323"/>
        <end position="348"/>
    </location>
</feature>
<feature type="transmembrane region" description="Helical" evidence="7">
    <location>
        <begin position="355"/>
        <end position="375"/>
    </location>
</feature>
<evidence type="ECO:0000313" key="8">
    <source>
        <dbReference type="EMBL" id="SDF96090.1"/>
    </source>
</evidence>
<dbReference type="InterPro" id="IPR050833">
    <property type="entry name" value="Poly_Biosynth_Transport"/>
</dbReference>
<evidence type="ECO:0000256" key="7">
    <source>
        <dbReference type="SAM" id="Phobius"/>
    </source>
</evidence>
<dbReference type="OrthoDB" id="8990394at2"/>
<dbReference type="GO" id="GO:0005886">
    <property type="term" value="C:plasma membrane"/>
    <property type="evidence" value="ECO:0007669"/>
    <property type="project" value="UniProtKB-SubCell"/>
</dbReference>
<keyword evidence="3" id="KW-1003">Cell membrane</keyword>
<feature type="transmembrane region" description="Helical" evidence="7">
    <location>
        <begin position="212"/>
        <end position="233"/>
    </location>
</feature>
<keyword evidence="4 7" id="KW-0812">Transmembrane</keyword>
<keyword evidence="6 7" id="KW-0472">Membrane</keyword>
<feature type="transmembrane region" description="Helical" evidence="7">
    <location>
        <begin position="288"/>
        <end position="311"/>
    </location>
</feature>
<feature type="transmembrane region" description="Helical" evidence="7">
    <location>
        <begin position="12"/>
        <end position="31"/>
    </location>
</feature>
<evidence type="ECO:0000256" key="6">
    <source>
        <dbReference type="ARBA" id="ARBA00023136"/>
    </source>
</evidence>